<dbReference type="OrthoDB" id="9759819at2"/>
<dbReference type="InterPro" id="IPR006935">
    <property type="entry name" value="Helicase/UvrB_N"/>
</dbReference>
<name>A0A4Q1K6K7_9FLAO</name>
<dbReference type="EMBL" id="SBKN01000010">
    <property type="protein sequence ID" value="RXR20189.1"/>
    <property type="molecule type" value="Genomic_DNA"/>
</dbReference>
<dbReference type="InterPro" id="IPR029063">
    <property type="entry name" value="SAM-dependent_MTases_sf"/>
</dbReference>
<dbReference type="GO" id="GO:0032259">
    <property type="term" value="P:methylation"/>
    <property type="evidence" value="ECO:0007669"/>
    <property type="project" value="InterPro"/>
</dbReference>
<comment type="caution">
    <text evidence="3">The sequence shown here is derived from an EMBL/GenBank/DDBJ whole genome shotgun (WGS) entry which is preliminary data.</text>
</comment>
<dbReference type="GO" id="GO:0016787">
    <property type="term" value="F:hydrolase activity"/>
    <property type="evidence" value="ECO:0007669"/>
    <property type="project" value="InterPro"/>
</dbReference>
<dbReference type="GO" id="GO:0005524">
    <property type="term" value="F:ATP binding"/>
    <property type="evidence" value="ECO:0007669"/>
    <property type="project" value="InterPro"/>
</dbReference>
<keyword evidence="3" id="KW-0067">ATP-binding</keyword>
<proteinExistence type="predicted"/>
<dbReference type="SMART" id="SM00490">
    <property type="entry name" value="HELICc"/>
    <property type="match status" value="1"/>
</dbReference>
<dbReference type="InterPro" id="IPR001650">
    <property type="entry name" value="Helicase_C-like"/>
</dbReference>
<dbReference type="GO" id="GO:0009007">
    <property type="term" value="F:site-specific DNA-methyltransferase (adenine-specific) activity"/>
    <property type="evidence" value="ECO:0007669"/>
    <property type="project" value="UniProtKB-EC"/>
</dbReference>
<dbReference type="Gene3D" id="3.40.50.150">
    <property type="entry name" value="Vaccinia Virus protein VP39"/>
    <property type="match status" value="1"/>
</dbReference>
<dbReference type="PROSITE" id="PS00092">
    <property type="entry name" value="N6_MTASE"/>
    <property type="match status" value="1"/>
</dbReference>
<gene>
    <name evidence="3" type="ORF">EQG61_13140</name>
</gene>
<keyword evidence="3" id="KW-0347">Helicase</keyword>
<dbReference type="InterPro" id="IPR053980">
    <property type="entry name" value="ISP_coupler"/>
</dbReference>
<evidence type="ECO:0000313" key="4">
    <source>
        <dbReference type="Proteomes" id="UP000289857"/>
    </source>
</evidence>
<reference evidence="4" key="1">
    <citation type="submission" date="2019-01" db="EMBL/GenBank/DDBJ databases">
        <title>Cytophagaceae bacterium strain CAR-16.</title>
        <authorList>
            <person name="Chen W.-M."/>
        </authorList>
    </citation>
    <scope>NUCLEOTIDE SEQUENCE [LARGE SCALE GENOMIC DNA]</scope>
    <source>
        <strain evidence="4">WWJ-16</strain>
    </source>
</reference>
<dbReference type="RefSeq" id="WP_129462410.1">
    <property type="nucleotide sequence ID" value="NZ_SBKN01000010.1"/>
</dbReference>
<dbReference type="SUPFAM" id="SSF53335">
    <property type="entry name" value="S-adenosyl-L-methionine-dependent methyltransferases"/>
    <property type="match status" value="1"/>
</dbReference>
<dbReference type="Pfam" id="PF22240">
    <property type="entry name" value="ISP_coupler"/>
    <property type="match status" value="1"/>
</dbReference>
<evidence type="ECO:0000313" key="3">
    <source>
        <dbReference type="EMBL" id="RXR20189.1"/>
    </source>
</evidence>
<dbReference type="InterPro" id="IPR050742">
    <property type="entry name" value="Helicase_Restrict-Modif_Enz"/>
</dbReference>
<dbReference type="InterPro" id="IPR039442">
    <property type="entry name" value="Mrr-like_dom"/>
</dbReference>
<dbReference type="Gene3D" id="3.40.50.300">
    <property type="entry name" value="P-loop containing nucleotide triphosphate hydrolases"/>
    <property type="match status" value="2"/>
</dbReference>
<sequence length="1627" mass="184974">MNDFTRILDKYRKISFSQKDKGERFERLMQGYLQTEPIYASKFKKVWLWNEFPGKNDLGGTDTGIDLVALTNDGDYWAIQCKCFQEGSTIDKPAVDSFLATSSRKFKDENLKTIQFSHRLWISTTNRWGANAEEAIKNQHPPVSRISLYDLQVAPIDWEKLENDIHGEKARIAGRDLRAHQKTALDLTEAHLTNNDRGKLIMACGTGKTFTALRIAENQTNNNGLVLFLVPSIALLGQTLREWSTFAVKPINAICICSDPEISKTKKQNEDKDTTKTIDLALPASTNTAEILNQFQHHSKQGNEGMTVVFSTYQSIAVIAAAQKELIKNGYPEFDLIICDEAHRTTGVSLAGEDESAFTKVHDNSFIQAKKRIYMTATPRLYDLETKSKAAQAEAILCSMDDESLYGKEIYRIGFGEAVEKDLLTDYKVLILTLNDKDVPPAVQKMIMDKESEINTDDASKLIGCINALSKQFLGEMGILEKSDPNPMKKAVAFCQSIATSKKITATFNVTTDAYIDSLPTSKKKKMVSVTSKHIDGSMSAPERDELLGWLKTDGDDNECRILTNVRCLSEGVDVPSLDAVLFLSARNSQVDVVQSVGRVMRKAPGKKYGYIIIPVVVPSDVEADKALDDNERYKVVWTVLNALRAHDDRFNAIVNKIELNKNKPQQILVGRPDFSFDGDGNPLQWNDDNDIYQTANDINQQMSLQFEQLQNVVFARMVEKVGDRRYWEQWAKNVAEIAERQVTRINRLIEEDQTHEKTFENFLKGLQKNINPSITKQQAVDMLSQHIITKPVFEALFDGYSFVKNNPISISMQSMLDLLEDQSFDKDAETLQKFYDSVKMRASGIDNAEGKQRIIIELYDKFFKTAFPKMVEQLGIVYTPVEVVDFIIHSVNDILKKEFERSLTDENVHILDPFTGTGTFITRLLQSGLIAEKDLERKYLHELHANEIVLLAYYIATINIENAYHDATPDPDDGIGKEKYQPFDGIVLTDTFQLGETDASEQLFSEMFPQNSERVAKQKKAPLRVIIGNPPYSIGQKNANDNAQNQSYPNLDAKIASSYAKLSSAGLNKSLYDAYIKAFRWSTDRLDENGGVIAFITNGAWLDGNSTDGFRKSIENEFSSIYVFNLRGNARTSGELRQKEAGNVFGSGSRTPISITLLIKNPDVKTEKATIHYHEIGDYLSREQKLDIVSQFKSGGHDTFPWKQLIPNEHGDWISQRNDAFENYFQLAPSKTYDTKSHSFFVPQSLGVLTARDAWVYNFSKKELIDNINKTISHYNEQRNLIITKQISDPITDSTKGSWSQIWIDLVNKNYEIKDDSKEYRISEYRPFIKSNLYFGKDLIARRYQLPKIFPNSAKNKNLAIVTTGAGAGKPFSTLIVNNIPNYDFIEKSNCFPLYYYEENISAQKGLFDEGNEGDYIRRDGVSDFILERAKKQYGKNVTKEDIFYYVYGFLHSPEYRETFANDLKKMLPRLPLVEDVRDFWAFSKAGRTLAELHLNYESIPAYEGVTIQSPDVIYQMSPYEMYEVTKMRFPKKDQKDTIIYNGNFIITNIPAKAYEYVVNGKSAIEWIMERYQVTVHKDSGIKNNPNDWALEHDNPSYIYDLLLSIINVSVQTVEIVEGLPKVRFE</sequence>
<dbReference type="PANTHER" id="PTHR47396:SF1">
    <property type="entry name" value="ATP-DEPENDENT HELICASE IRC3-RELATED"/>
    <property type="match status" value="1"/>
</dbReference>
<dbReference type="GO" id="GO:0004386">
    <property type="term" value="F:helicase activity"/>
    <property type="evidence" value="ECO:0007669"/>
    <property type="project" value="UniProtKB-KW"/>
</dbReference>
<keyword evidence="3" id="KW-0547">Nucleotide-binding</keyword>
<keyword evidence="4" id="KW-1185">Reference proteome</keyword>
<dbReference type="Pfam" id="PF00271">
    <property type="entry name" value="Helicase_C"/>
    <property type="match status" value="1"/>
</dbReference>
<dbReference type="Proteomes" id="UP000289857">
    <property type="component" value="Unassembled WGS sequence"/>
</dbReference>
<dbReference type="Pfam" id="PF04851">
    <property type="entry name" value="ResIII"/>
    <property type="match status" value="1"/>
</dbReference>
<accession>A0A4Q1K6K7</accession>
<keyword evidence="3" id="KW-0378">Hydrolase</keyword>
<feature type="domain" description="Helicase C-terminal" evidence="2">
    <location>
        <begin position="487"/>
        <end position="648"/>
    </location>
</feature>
<evidence type="ECO:0000259" key="2">
    <source>
        <dbReference type="PROSITE" id="PS51194"/>
    </source>
</evidence>
<dbReference type="PROSITE" id="PS51194">
    <property type="entry name" value="HELICASE_CTER"/>
    <property type="match status" value="1"/>
</dbReference>
<protein>
    <submittedName>
        <fullName evidence="3">Helicase</fullName>
    </submittedName>
</protein>
<dbReference type="InterPro" id="IPR011335">
    <property type="entry name" value="Restrct_endonuc-II-like"/>
</dbReference>
<dbReference type="Pfam" id="PF07669">
    <property type="entry name" value="Eco57I"/>
    <property type="match status" value="1"/>
</dbReference>
<dbReference type="GO" id="GO:0003677">
    <property type="term" value="F:DNA binding"/>
    <property type="evidence" value="ECO:0007669"/>
    <property type="project" value="InterPro"/>
</dbReference>
<dbReference type="PANTHER" id="PTHR47396">
    <property type="entry name" value="TYPE I RESTRICTION ENZYME ECOKI R PROTEIN"/>
    <property type="match status" value="1"/>
</dbReference>
<organism evidence="3 4">
    <name type="scientific">Flavobacterium stagni</name>
    <dbReference type="NCBI Taxonomy" id="2506421"/>
    <lineage>
        <taxon>Bacteria</taxon>
        <taxon>Pseudomonadati</taxon>
        <taxon>Bacteroidota</taxon>
        <taxon>Flavobacteriia</taxon>
        <taxon>Flavobacteriales</taxon>
        <taxon>Flavobacteriaceae</taxon>
        <taxon>Flavobacterium</taxon>
    </lineage>
</organism>
<dbReference type="GO" id="GO:0006304">
    <property type="term" value="P:DNA modification"/>
    <property type="evidence" value="ECO:0007669"/>
    <property type="project" value="InterPro"/>
</dbReference>
<dbReference type="InterPro" id="IPR011639">
    <property type="entry name" value="MethylTrfase_TaqI-like_dom"/>
</dbReference>
<dbReference type="InterPro" id="IPR002052">
    <property type="entry name" value="DNA_methylase_N6_adenine_CS"/>
</dbReference>
<dbReference type="Pfam" id="PF13156">
    <property type="entry name" value="Mrr_cat_2"/>
    <property type="match status" value="1"/>
</dbReference>
<dbReference type="InterPro" id="IPR014001">
    <property type="entry name" value="Helicase_ATP-bd"/>
</dbReference>
<dbReference type="SUPFAM" id="SSF52980">
    <property type="entry name" value="Restriction endonuclease-like"/>
    <property type="match status" value="1"/>
</dbReference>
<dbReference type="PRINTS" id="PR00507">
    <property type="entry name" value="N12N6MTFRASE"/>
</dbReference>
<dbReference type="PROSITE" id="PS51192">
    <property type="entry name" value="HELICASE_ATP_BIND_1"/>
    <property type="match status" value="1"/>
</dbReference>
<dbReference type="SMART" id="SM00487">
    <property type="entry name" value="DEXDc"/>
    <property type="match status" value="1"/>
</dbReference>
<dbReference type="GO" id="GO:0005829">
    <property type="term" value="C:cytosol"/>
    <property type="evidence" value="ECO:0007669"/>
    <property type="project" value="TreeGrafter"/>
</dbReference>
<feature type="domain" description="Helicase ATP-binding" evidence="1">
    <location>
        <begin position="189"/>
        <end position="397"/>
    </location>
</feature>
<evidence type="ECO:0000259" key="1">
    <source>
        <dbReference type="PROSITE" id="PS51192"/>
    </source>
</evidence>
<dbReference type="InterPro" id="IPR041635">
    <property type="entry name" value="Type_ISP_LLaBIII_C"/>
</dbReference>
<dbReference type="SUPFAM" id="SSF52540">
    <property type="entry name" value="P-loop containing nucleoside triphosphate hydrolases"/>
    <property type="match status" value="1"/>
</dbReference>
<dbReference type="InterPro" id="IPR027417">
    <property type="entry name" value="P-loop_NTPase"/>
</dbReference>
<dbReference type="CDD" id="cd22333">
    <property type="entry name" value="LlaBIII_nuclease-like"/>
    <property type="match status" value="1"/>
</dbReference>
<dbReference type="Pfam" id="PF18135">
    <property type="entry name" value="Type_ISP_C"/>
    <property type="match status" value="1"/>
</dbReference>